<dbReference type="OrthoDB" id="8062037at2759"/>
<dbReference type="GO" id="GO:0005634">
    <property type="term" value="C:nucleus"/>
    <property type="evidence" value="ECO:0007669"/>
    <property type="project" value="TreeGrafter"/>
</dbReference>
<dbReference type="GO" id="GO:0005886">
    <property type="term" value="C:plasma membrane"/>
    <property type="evidence" value="ECO:0007669"/>
    <property type="project" value="TreeGrafter"/>
</dbReference>
<dbReference type="EMBL" id="CAICTM010001087">
    <property type="protein sequence ID" value="CAB9520286.1"/>
    <property type="molecule type" value="Genomic_DNA"/>
</dbReference>
<keyword evidence="5" id="KW-0436">Ligase</keyword>
<evidence type="ECO:0000259" key="4">
    <source>
        <dbReference type="PROSITE" id="PS51114"/>
    </source>
</evidence>
<evidence type="ECO:0000313" key="6">
    <source>
        <dbReference type="Proteomes" id="UP001153069"/>
    </source>
</evidence>
<dbReference type="GO" id="GO:0016874">
    <property type="term" value="F:ligase activity"/>
    <property type="evidence" value="ECO:0007669"/>
    <property type="project" value="UniProtKB-KW"/>
</dbReference>
<dbReference type="SUPFAM" id="SSF57850">
    <property type="entry name" value="RING/U-box"/>
    <property type="match status" value="1"/>
</dbReference>
<proteinExistence type="predicted"/>
<keyword evidence="1" id="KW-0863">Zinc-finger</keyword>
<comment type="caution">
    <text evidence="5">The sequence shown here is derived from an EMBL/GenBank/DDBJ whole genome shotgun (WGS) entry which is preliminary data.</text>
</comment>
<keyword evidence="1" id="KW-0862">Zinc</keyword>
<evidence type="ECO:0000256" key="2">
    <source>
        <dbReference type="SAM" id="Coils"/>
    </source>
</evidence>
<accession>A0A9N8HNJ2</accession>
<keyword evidence="2" id="KW-0175">Coiled coil</keyword>
<gene>
    <name evidence="5" type="ORF">SEMRO_1089_G240060.1</name>
</gene>
<dbReference type="PROSITE" id="PS51114">
    <property type="entry name" value="FBA"/>
    <property type="match status" value="1"/>
</dbReference>
<dbReference type="PANTHER" id="PTHR45943">
    <property type="entry name" value="E3 UBIQUITIN-PROTEIN LIGASE MYCBP2"/>
    <property type="match status" value="1"/>
</dbReference>
<sequence length="472" mass="52942">MATFQDESTDCAICLGLLSDPEMEVIELTTCGHRWHLECLKEQLAQAQPNPAQRLVLTGCRCAKCGSVCEHPKLEHLTRQTDALREKVDAVIREQLEDKSKNDLAALEDARRKYAVYLCSHCREPYFGGTIACADTAEGEVPPDERLCVACAPQQQQQAQCRHPLEHRGHHIWKCRYCCKVATHICYGTVHFCDDCHDRNSERVEMIRRQQLRQRETRTTDHQPPSCLSPIPCPGGDACPFPKKEGQTHHENGKAASCEQAYGCGWCQSNPTANEHAFVAPPGSRNFLQNGCGQHGHRGWQQFNPRARWQVEQSDTPLSDTITTNFVSSFQWSAMGQSVVLSSFLQSNELRLPLEVSAKYMARTDCASVFRMEALLLGRNRAVLQRKRTNTLNAPADFWERASLTLEPMAGAYEVAIVVYGKDVPFWQGNFGSKVTDCQIRVLGTPEELQRDLRPENEIRARAGGETTIGSA</sequence>
<dbReference type="GO" id="GO:0061630">
    <property type="term" value="F:ubiquitin protein ligase activity"/>
    <property type="evidence" value="ECO:0007669"/>
    <property type="project" value="TreeGrafter"/>
</dbReference>
<feature type="coiled-coil region" evidence="2">
    <location>
        <begin position="74"/>
        <end position="113"/>
    </location>
</feature>
<dbReference type="PANTHER" id="PTHR45943:SF2">
    <property type="entry name" value="RING-TYPE DOMAIN-CONTAINING PROTEIN"/>
    <property type="match status" value="1"/>
</dbReference>
<keyword evidence="6" id="KW-1185">Reference proteome</keyword>
<evidence type="ECO:0000313" key="5">
    <source>
        <dbReference type="EMBL" id="CAB9520286.1"/>
    </source>
</evidence>
<dbReference type="CDD" id="cd16448">
    <property type="entry name" value="RING-H2"/>
    <property type="match status" value="1"/>
</dbReference>
<evidence type="ECO:0000259" key="3">
    <source>
        <dbReference type="PROSITE" id="PS50089"/>
    </source>
</evidence>
<dbReference type="InterPro" id="IPR001841">
    <property type="entry name" value="Znf_RING"/>
</dbReference>
<feature type="domain" description="RING-type" evidence="3">
    <location>
        <begin position="11"/>
        <end position="65"/>
    </location>
</feature>
<dbReference type="InterPro" id="IPR008979">
    <property type="entry name" value="Galactose-bd-like_sf"/>
</dbReference>
<dbReference type="PROSITE" id="PS50089">
    <property type="entry name" value="ZF_RING_2"/>
    <property type="match status" value="1"/>
</dbReference>
<dbReference type="SUPFAM" id="SSF49785">
    <property type="entry name" value="Galactose-binding domain-like"/>
    <property type="match status" value="1"/>
</dbReference>
<name>A0A9N8HNJ2_9STRA</name>
<evidence type="ECO:0000256" key="1">
    <source>
        <dbReference type="PROSITE-ProRule" id="PRU00175"/>
    </source>
</evidence>
<protein>
    <submittedName>
        <fullName evidence="5">Protein ligase MYCBP2</fullName>
    </submittedName>
</protein>
<dbReference type="AlphaFoldDB" id="A0A9N8HNJ2"/>
<organism evidence="5 6">
    <name type="scientific">Seminavis robusta</name>
    <dbReference type="NCBI Taxonomy" id="568900"/>
    <lineage>
        <taxon>Eukaryota</taxon>
        <taxon>Sar</taxon>
        <taxon>Stramenopiles</taxon>
        <taxon>Ochrophyta</taxon>
        <taxon>Bacillariophyta</taxon>
        <taxon>Bacillariophyceae</taxon>
        <taxon>Bacillariophycidae</taxon>
        <taxon>Naviculales</taxon>
        <taxon>Naviculaceae</taxon>
        <taxon>Seminavis</taxon>
    </lineage>
</organism>
<dbReference type="SMART" id="SM01198">
    <property type="entry name" value="FBA"/>
    <property type="match status" value="1"/>
</dbReference>
<dbReference type="Proteomes" id="UP001153069">
    <property type="component" value="Unassembled WGS sequence"/>
</dbReference>
<dbReference type="InterPro" id="IPR007397">
    <property type="entry name" value="F-box-assoc_dom"/>
</dbReference>
<dbReference type="Gene3D" id="3.30.40.10">
    <property type="entry name" value="Zinc/RING finger domain, C3HC4 (zinc finger)"/>
    <property type="match status" value="1"/>
</dbReference>
<dbReference type="GO" id="GO:0008270">
    <property type="term" value="F:zinc ion binding"/>
    <property type="evidence" value="ECO:0007669"/>
    <property type="project" value="UniProtKB-KW"/>
</dbReference>
<dbReference type="InterPro" id="IPR013083">
    <property type="entry name" value="Znf_RING/FYVE/PHD"/>
</dbReference>
<dbReference type="Gene3D" id="2.60.120.260">
    <property type="entry name" value="Galactose-binding domain-like"/>
    <property type="match status" value="1"/>
</dbReference>
<dbReference type="SMART" id="SM00184">
    <property type="entry name" value="RING"/>
    <property type="match status" value="1"/>
</dbReference>
<feature type="domain" description="FBA" evidence="4">
    <location>
        <begin position="276"/>
        <end position="444"/>
    </location>
</feature>
<dbReference type="Pfam" id="PF04300">
    <property type="entry name" value="FBA"/>
    <property type="match status" value="1"/>
</dbReference>
<keyword evidence="1" id="KW-0479">Metal-binding</keyword>
<reference evidence="5" key="1">
    <citation type="submission" date="2020-06" db="EMBL/GenBank/DDBJ databases">
        <authorList>
            <consortium name="Plant Systems Biology data submission"/>
        </authorList>
    </citation>
    <scope>NUCLEOTIDE SEQUENCE</scope>
    <source>
        <strain evidence="5">D6</strain>
    </source>
</reference>